<evidence type="ECO:0000256" key="6">
    <source>
        <dbReference type="ARBA" id="ARBA00022801"/>
    </source>
</evidence>
<evidence type="ECO:0000256" key="1">
    <source>
        <dbReference type="ARBA" id="ARBA00000928"/>
    </source>
</evidence>
<keyword evidence="6" id="KW-0378">Hydrolase</keyword>
<comment type="subcellular location">
    <subcellularLocation>
        <location evidence="2">Nucleus</location>
    </subcellularLocation>
</comment>
<name>A0A8K0T6L4_9PEZI</name>
<keyword evidence="11" id="KW-1185">Reference proteome</keyword>
<dbReference type="FunFam" id="3.30.70.3250:FF:000004">
    <property type="entry name" value="Ribonuclease P/MRP protein subunit POP5"/>
    <property type="match status" value="1"/>
</dbReference>
<evidence type="ECO:0000256" key="3">
    <source>
        <dbReference type="ARBA" id="ARBA00010800"/>
    </source>
</evidence>
<dbReference type="Gene3D" id="3.30.70.3250">
    <property type="entry name" value="Ribonuclease P, Pop5 subunit"/>
    <property type="match status" value="1"/>
</dbReference>
<protein>
    <recommendedName>
        <fullName evidence="8">Ribonuclease P/MRP protein subunit POP5</fullName>
        <ecNumber evidence="4">3.1.26.5</ecNumber>
    </recommendedName>
</protein>
<evidence type="ECO:0000256" key="7">
    <source>
        <dbReference type="ARBA" id="ARBA00023242"/>
    </source>
</evidence>
<comment type="function">
    <text evidence="9">Component of ribonuclease P, a protein complex that generates mature tRNA molecules by cleaving their 5'-ends. Also a component of RNase MRP, which cleaves pre-rRNA sequences.</text>
</comment>
<organism evidence="10 11">
    <name type="scientific">Plectosphaerella cucumerina</name>
    <dbReference type="NCBI Taxonomy" id="40658"/>
    <lineage>
        <taxon>Eukaryota</taxon>
        <taxon>Fungi</taxon>
        <taxon>Dikarya</taxon>
        <taxon>Ascomycota</taxon>
        <taxon>Pezizomycotina</taxon>
        <taxon>Sordariomycetes</taxon>
        <taxon>Hypocreomycetidae</taxon>
        <taxon>Glomerellales</taxon>
        <taxon>Plectosphaerellaceae</taxon>
        <taxon>Plectosphaerella</taxon>
    </lineage>
</organism>
<dbReference type="GO" id="GO:0000460">
    <property type="term" value="P:maturation of 5.8S rRNA"/>
    <property type="evidence" value="ECO:0007669"/>
    <property type="project" value="UniProtKB-ARBA"/>
</dbReference>
<keyword evidence="5" id="KW-0819">tRNA processing</keyword>
<evidence type="ECO:0000256" key="4">
    <source>
        <dbReference type="ARBA" id="ARBA00012179"/>
    </source>
</evidence>
<dbReference type="GO" id="GO:0004526">
    <property type="term" value="F:ribonuclease P activity"/>
    <property type="evidence" value="ECO:0007669"/>
    <property type="project" value="UniProtKB-EC"/>
</dbReference>
<dbReference type="GO" id="GO:0005730">
    <property type="term" value="C:nucleolus"/>
    <property type="evidence" value="ECO:0007669"/>
    <property type="project" value="TreeGrafter"/>
</dbReference>
<dbReference type="InterPro" id="IPR002759">
    <property type="entry name" value="Pop5/Rpp14/Rnp2-like"/>
</dbReference>
<reference evidence="10" key="1">
    <citation type="journal article" date="2021" name="Nat. Commun.">
        <title>Genetic determinants of endophytism in the Arabidopsis root mycobiome.</title>
        <authorList>
            <person name="Mesny F."/>
            <person name="Miyauchi S."/>
            <person name="Thiergart T."/>
            <person name="Pickel B."/>
            <person name="Atanasova L."/>
            <person name="Karlsson M."/>
            <person name="Huettel B."/>
            <person name="Barry K.W."/>
            <person name="Haridas S."/>
            <person name="Chen C."/>
            <person name="Bauer D."/>
            <person name="Andreopoulos W."/>
            <person name="Pangilinan J."/>
            <person name="LaButti K."/>
            <person name="Riley R."/>
            <person name="Lipzen A."/>
            <person name="Clum A."/>
            <person name="Drula E."/>
            <person name="Henrissat B."/>
            <person name="Kohler A."/>
            <person name="Grigoriev I.V."/>
            <person name="Martin F.M."/>
            <person name="Hacquard S."/>
        </authorList>
    </citation>
    <scope>NUCLEOTIDE SEQUENCE</scope>
    <source>
        <strain evidence="10">MPI-CAGE-AT-0016</strain>
    </source>
</reference>
<dbReference type="EC" id="3.1.26.5" evidence="4"/>
<dbReference type="PANTHER" id="PTHR15441:SF2">
    <property type="entry name" value="RIBONUCLEASE P_MRP PROTEIN SUBUNIT POP5"/>
    <property type="match status" value="1"/>
</dbReference>
<proteinExistence type="inferred from homology"/>
<dbReference type="EMBL" id="JAGPXD010000006">
    <property type="protein sequence ID" value="KAH7349373.1"/>
    <property type="molecule type" value="Genomic_DNA"/>
</dbReference>
<evidence type="ECO:0000313" key="10">
    <source>
        <dbReference type="EMBL" id="KAH7349373.1"/>
    </source>
</evidence>
<dbReference type="InterPro" id="IPR038085">
    <property type="entry name" value="Rnp2-like_sf"/>
</dbReference>
<accession>A0A8K0T6L4</accession>
<comment type="similarity">
    <text evidence="3">Belongs to the eukaryotic/archaeal RNase P protein component 2 family.</text>
</comment>
<dbReference type="OrthoDB" id="24745at2759"/>
<evidence type="ECO:0000256" key="5">
    <source>
        <dbReference type="ARBA" id="ARBA00022694"/>
    </source>
</evidence>
<gene>
    <name evidence="10" type="ORF">B0T11DRAFT_289095</name>
</gene>
<comment type="caution">
    <text evidence="10">The sequence shown here is derived from an EMBL/GenBank/DDBJ whole genome shotgun (WGS) entry which is preliminary data.</text>
</comment>
<evidence type="ECO:0000256" key="8">
    <source>
        <dbReference type="ARBA" id="ARBA00044198"/>
    </source>
</evidence>
<dbReference type="GO" id="GO:0030681">
    <property type="term" value="C:multimeric ribonuclease P complex"/>
    <property type="evidence" value="ECO:0007669"/>
    <property type="project" value="TreeGrafter"/>
</dbReference>
<evidence type="ECO:0000256" key="9">
    <source>
        <dbReference type="ARBA" id="ARBA00055200"/>
    </source>
</evidence>
<dbReference type="Pfam" id="PF01900">
    <property type="entry name" value="RNase_P_Rpp14"/>
    <property type="match status" value="1"/>
</dbReference>
<dbReference type="Proteomes" id="UP000813385">
    <property type="component" value="Unassembled WGS sequence"/>
</dbReference>
<feature type="non-terminal residue" evidence="10">
    <location>
        <position position="1"/>
    </location>
</feature>
<dbReference type="AlphaFoldDB" id="A0A8K0T6L4"/>
<sequence length="195" mass="20730">MVRIKERYLLVNILYPPAEPNDHAGPSVPDFVLLHQPTTERLTPGSLMRGLQAEIADLFGDYGSGATGATNLSVKYLSNATSTFILKIKRAHYRLVWAALTSMSCVPVKTGQGKPCVFKVVRVSGTIRKAEEEAIRQARQLVLAAKAAQTASQTGASSSAAAFPSLDGAYDAAADALMLDIDNASEDDSDDTDGS</sequence>
<dbReference type="GO" id="GO:0000172">
    <property type="term" value="C:ribonuclease MRP complex"/>
    <property type="evidence" value="ECO:0007669"/>
    <property type="project" value="TreeGrafter"/>
</dbReference>
<evidence type="ECO:0000313" key="11">
    <source>
        <dbReference type="Proteomes" id="UP000813385"/>
    </source>
</evidence>
<comment type="catalytic activity">
    <reaction evidence="1">
        <text>Endonucleolytic cleavage of RNA, removing 5'-extranucleotides from tRNA precursor.</text>
        <dbReference type="EC" id="3.1.26.5"/>
    </reaction>
</comment>
<keyword evidence="7" id="KW-0539">Nucleus</keyword>
<evidence type="ECO:0000256" key="2">
    <source>
        <dbReference type="ARBA" id="ARBA00004123"/>
    </source>
</evidence>
<dbReference type="SUPFAM" id="SSF160350">
    <property type="entry name" value="Rnp2-like"/>
    <property type="match status" value="1"/>
</dbReference>
<dbReference type="GO" id="GO:0033204">
    <property type="term" value="F:ribonuclease P RNA binding"/>
    <property type="evidence" value="ECO:0007669"/>
    <property type="project" value="TreeGrafter"/>
</dbReference>
<dbReference type="GO" id="GO:0001682">
    <property type="term" value="P:tRNA 5'-leader removal"/>
    <property type="evidence" value="ECO:0007669"/>
    <property type="project" value="InterPro"/>
</dbReference>
<dbReference type="PANTHER" id="PTHR15441">
    <property type="entry name" value="RIBONUCLEASE P PROTEIN SUBUNIT P14"/>
    <property type="match status" value="1"/>
</dbReference>